<evidence type="ECO:0000313" key="2">
    <source>
        <dbReference type="EMBL" id="KIV87791.1"/>
    </source>
</evidence>
<sequence length="357" mass="38507">MAGTTVKKAQLAGTGGANPLSSGISVDKSIPKAFFDGRHLVLGTSSIRVKAREQAVKELQSKLPFQPGDAGWLINKFIEHQYPTGGTVDLANPLDFPNGPSVWIHLLSFLVGPRYFHHPHRSSLIAACRAAEQPGAGGQAAGVGDNFTVMMMVLRPPVEEKTVRQKIPGKNTRRRVLTIGDKCPKNAIQDREEPENEELEDTGSQQILGEHGEFVEDSDQEEERAALAAERQQAVRASPAPVPSSSAAGVSRSGKDENRPASGMMRTGDPLTREEVRAAAAEREEINRLGYSGFNPMATSTTAASTSTTKRAREESVSEDQPGKAKKPDRKRSPSPKKHAGAGAKEKDEDDDEEMLV</sequence>
<feature type="compositionally biased region" description="Acidic residues" evidence="1">
    <location>
        <begin position="348"/>
        <end position="357"/>
    </location>
</feature>
<accession>A0A0D1XHX5</accession>
<evidence type="ECO:0000256" key="1">
    <source>
        <dbReference type="SAM" id="MobiDB-lite"/>
    </source>
</evidence>
<feature type="compositionally biased region" description="Acidic residues" evidence="1">
    <location>
        <begin position="192"/>
        <end position="201"/>
    </location>
</feature>
<feature type="compositionally biased region" description="Basic and acidic residues" evidence="1">
    <location>
        <begin position="182"/>
        <end position="191"/>
    </location>
</feature>
<feature type="region of interest" description="Disordered" evidence="1">
    <location>
        <begin position="161"/>
        <end position="357"/>
    </location>
</feature>
<gene>
    <name evidence="2" type="ORF">PV11_03313</name>
</gene>
<dbReference type="EMBL" id="KN846951">
    <property type="protein sequence ID" value="KIV87791.1"/>
    <property type="molecule type" value="Genomic_DNA"/>
</dbReference>
<dbReference type="HOGENOM" id="CLU_776205_0_0_1"/>
<protein>
    <submittedName>
        <fullName evidence="2">Uncharacterized protein</fullName>
    </submittedName>
</protein>
<dbReference type="Proteomes" id="UP000053599">
    <property type="component" value="Unassembled WGS sequence"/>
</dbReference>
<feature type="compositionally biased region" description="Basic residues" evidence="1">
    <location>
        <begin position="324"/>
        <end position="340"/>
    </location>
</feature>
<feature type="compositionally biased region" description="Low complexity" evidence="1">
    <location>
        <begin position="226"/>
        <end position="252"/>
    </location>
</feature>
<proteinExistence type="predicted"/>
<reference evidence="2 3" key="1">
    <citation type="submission" date="2015-01" db="EMBL/GenBank/DDBJ databases">
        <title>The Genome Sequence of Exophiala sideris CBS121828.</title>
        <authorList>
            <consortium name="The Broad Institute Genomics Platform"/>
            <person name="Cuomo C."/>
            <person name="de Hoog S."/>
            <person name="Gorbushina A."/>
            <person name="Stielow B."/>
            <person name="Teixiera M."/>
            <person name="Abouelleil A."/>
            <person name="Chapman S.B."/>
            <person name="Priest M."/>
            <person name="Young S.K."/>
            <person name="Wortman J."/>
            <person name="Nusbaum C."/>
            <person name="Birren B."/>
        </authorList>
    </citation>
    <scope>NUCLEOTIDE SEQUENCE [LARGE SCALE GENOMIC DNA]</scope>
    <source>
        <strain evidence="2 3">CBS 121828</strain>
    </source>
</reference>
<dbReference type="AlphaFoldDB" id="A0A0D1XHX5"/>
<feature type="compositionally biased region" description="Low complexity" evidence="1">
    <location>
        <begin position="298"/>
        <end position="309"/>
    </location>
</feature>
<dbReference type="OrthoDB" id="2126195at2759"/>
<organism evidence="2 3">
    <name type="scientific">Exophiala sideris</name>
    <dbReference type="NCBI Taxonomy" id="1016849"/>
    <lineage>
        <taxon>Eukaryota</taxon>
        <taxon>Fungi</taxon>
        <taxon>Dikarya</taxon>
        <taxon>Ascomycota</taxon>
        <taxon>Pezizomycotina</taxon>
        <taxon>Eurotiomycetes</taxon>
        <taxon>Chaetothyriomycetidae</taxon>
        <taxon>Chaetothyriales</taxon>
        <taxon>Herpotrichiellaceae</taxon>
        <taxon>Exophiala</taxon>
    </lineage>
</organism>
<feature type="compositionally biased region" description="Basic and acidic residues" evidence="1">
    <location>
        <begin position="271"/>
        <end position="287"/>
    </location>
</feature>
<evidence type="ECO:0000313" key="3">
    <source>
        <dbReference type="Proteomes" id="UP000053599"/>
    </source>
</evidence>
<name>A0A0D1XHX5_9EURO</name>